<gene>
    <name evidence="1" type="ORF">PVOR_05713</name>
</gene>
<dbReference type="Proteomes" id="UP000003094">
    <property type="component" value="Unassembled WGS sequence"/>
</dbReference>
<dbReference type="AlphaFoldDB" id="A0A2R9T0F1"/>
<dbReference type="KEGG" id="pvo:PVOR_05713"/>
<organism evidence="1 2">
    <name type="scientific">Paenibacillus vortex V453</name>
    <dbReference type="NCBI Taxonomy" id="715225"/>
    <lineage>
        <taxon>Bacteria</taxon>
        <taxon>Bacillati</taxon>
        <taxon>Bacillota</taxon>
        <taxon>Bacilli</taxon>
        <taxon>Bacillales</taxon>
        <taxon>Paenibacillaceae</taxon>
        <taxon>Paenibacillus</taxon>
    </lineage>
</organism>
<sequence length="36" mass="4017">MERCTVVVLNTGAGIKYPNTARVEALPLQPESRFRV</sequence>
<protein>
    <submittedName>
        <fullName evidence="1">Uncharacterized protein</fullName>
    </submittedName>
</protein>
<accession>A0A2R9T0F1</accession>
<dbReference type="EMBL" id="ADHJ01000010">
    <property type="protein sequence ID" value="EFU43000.1"/>
    <property type="molecule type" value="Genomic_DNA"/>
</dbReference>
<comment type="caution">
    <text evidence="1">The sequence shown here is derived from an EMBL/GenBank/DDBJ whole genome shotgun (WGS) entry which is preliminary data.</text>
</comment>
<proteinExistence type="predicted"/>
<keyword evidence="2" id="KW-1185">Reference proteome</keyword>
<evidence type="ECO:0000313" key="2">
    <source>
        <dbReference type="Proteomes" id="UP000003094"/>
    </source>
</evidence>
<reference evidence="1 2" key="1">
    <citation type="journal article" date="2010" name="BMC Genomics">
        <title>Genome sequence of the pattern forming Paenibacillus vortex bacterium reveals potential for thriving in complex environments.</title>
        <authorList>
            <person name="Sirota-Madi A."/>
            <person name="Olender T."/>
            <person name="Helman Y."/>
            <person name="Ingham C."/>
            <person name="Brainis I."/>
            <person name="Roth D."/>
            <person name="Hagi E."/>
            <person name="Brodsky L."/>
            <person name="Leshkowitz D."/>
            <person name="Galatenko V."/>
            <person name="Nikolaev V."/>
            <person name="Mugasimangalam R.C."/>
            <person name="Bransburg-Zabary S."/>
            <person name="Gutnick D.L."/>
            <person name="Lancet D."/>
            <person name="Ben-Jacob E."/>
        </authorList>
    </citation>
    <scope>NUCLEOTIDE SEQUENCE [LARGE SCALE GENOMIC DNA]</scope>
    <source>
        <strain evidence="1 2">V453</strain>
    </source>
</reference>
<evidence type="ECO:0000313" key="1">
    <source>
        <dbReference type="EMBL" id="EFU43000.1"/>
    </source>
</evidence>
<name>A0A2R9T0F1_9BACL</name>